<sequence length="204" mass="23423">MAMKAYTQQEAKQAGSHQEDYEQPIPEISEPPPSSITLRWLPWPSKASPESDEPVEPNWVFYTGVKANDCNWEPSSSTPDPQLFQGYPTWVKCQHCDRLTETGVVCTMIPGRTRWGGWAVRAFAEQYICREKLCGNVIARALRDPCGREMQVVKVAAKGEIWEKIVRIPRIPVAGEDDNLSFLEKVKKMYAEDMEKYWKWRGRA</sequence>
<gene>
    <name evidence="2" type="ORF">BJ508DRAFT_379191</name>
</gene>
<evidence type="ECO:0000256" key="1">
    <source>
        <dbReference type="SAM" id="MobiDB-lite"/>
    </source>
</evidence>
<dbReference type="Proteomes" id="UP000275078">
    <property type="component" value="Unassembled WGS sequence"/>
</dbReference>
<proteinExistence type="predicted"/>
<dbReference type="AlphaFoldDB" id="A0A3N4HUP7"/>
<evidence type="ECO:0000313" key="3">
    <source>
        <dbReference type="Proteomes" id="UP000275078"/>
    </source>
</evidence>
<keyword evidence="3" id="KW-1185">Reference proteome</keyword>
<dbReference type="EMBL" id="ML119734">
    <property type="protein sequence ID" value="RPA76977.1"/>
    <property type="molecule type" value="Genomic_DNA"/>
</dbReference>
<feature type="region of interest" description="Disordered" evidence="1">
    <location>
        <begin position="1"/>
        <end position="33"/>
    </location>
</feature>
<accession>A0A3N4HUP7</accession>
<evidence type="ECO:0000313" key="2">
    <source>
        <dbReference type="EMBL" id="RPA76977.1"/>
    </source>
</evidence>
<organism evidence="2 3">
    <name type="scientific">Ascobolus immersus RN42</name>
    <dbReference type="NCBI Taxonomy" id="1160509"/>
    <lineage>
        <taxon>Eukaryota</taxon>
        <taxon>Fungi</taxon>
        <taxon>Dikarya</taxon>
        <taxon>Ascomycota</taxon>
        <taxon>Pezizomycotina</taxon>
        <taxon>Pezizomycetes</taxon>
        <taxon>Pezizales</taxon>
        <taxon>Ascobolaceae</taxon>
        <taxon>Ascobolus</taxon>
    </lineage>
</organism>
<feature type="compositionally biased region" description="Polar residues" evidence="1">
    <location>
        <begin position="1"/>
        <end position="11"/>
    </location>
</feature>
<reference evidence="2 3" key="1">
    <citation type="journal article" date="2018" name="Nat. Ecol. Evol.">
        <title>Pezizomycetes genomes reveal the molecular basis of ectomycorrhizal truffle lifestyle.</title>
        <authorList>
            <person name="Murat C."/>
            <person name="Payen T."/>
            <person name="Noel B."/>
            <person name="Kuo A."/>
            <person name="Morin E."/>
            <person name="Chen J."/>
            <person name="Kohler A."/>
            <person name="Krizsan K."/>
            <person name="Balestrini R."/>
            <person name="Da Silva C."/>
            <person name="Montanini B."/>
            <person name="Hainaut M."/>
            <person name="Levati E."/>
            <person name="Barry K.W."/>
            <person name="Belfiori B."/>
            <person name="Cichocki N."/>
            <person name="Clum A."/>
            <person name="Dockter R.B."/>
            <person name="Fauchery L."/>
            <person name="Guy J."/>
            <person name="Iotti M."/>
            <person name="Le Tacon F."/>
            <person name="Lindquist E.A."/>
            <person name="Lipzen A."/>
            <person name="Malagnac F."/>
            <person name="Mello A."/>
            <person name="Molinier V."/>
            <person name="Miyauchi S."/>
            <person name="Poulain J."/>
            <person name="Riccioni C."/>
            <person name="Rubini A."/>
            <person name="Sitrit Y."/>
            <person name="Splivallo R."/>
            <person name="Traeger S."/>
            <person name="Wang M."/>
            <person name="Zifcakova L."/>
            <person name="Wipf D."/>
            <person name="Zambonelli A."/>
            <person name="Paolocci F."/>
            <person name="Nowrousian M."/>
            <person name="Ottonello S."/>
            <person name="Baldrian P."/>
            <person name="Spatafora J.W."/>
            <person name="Henrissat B."/>
            <person name="Nagy L.G."/>
            <person name="Aury J.M."/>
            <person name="Wincker P."/>
            <person name="Grigoriev I.V."/>
            <person name="Bonfante P."/>
            <person name="Martin F.M."/>
        </authorList>
    </citation>
    <scope>NUCLEOTIDE SEQUENCE [LARGE SCALE GENOMIC DNA]</scope>
    <source>
        <strain evidence="2 3">RN42</strain>
    </source>
</reference>
<protein>
    <submittedName>
        <fullName evidence="2">Uncharacterized protein</fullName>
    </submittedName>
</protein>
<name>A0A3N4HUP7_ASCIM</name>